<gene>
    <name evidence="1" type="ORF">CEXT_625731</name>
</gene>
<reference evidence="1 2" key="1">
    <citation type="submission" date="2021-06" db="EMBL/GenBank/DDBJ databases">
        <title>Caerostris extrusa draft genome.</title>
        <authorList>
            <person name="Kono N."/>
            <person name="Arakawa K."/>
        </authorList>
    </citation>
    <scope>NUCLEOTIDE SEQUENCE [LARGE SCALE GENOMIC DNA]</scope>
</reference>
<keyword evidence="2" id="KW-1185">Reference proteome</keyword>
<protein>
    <submittedName>
        <fullName evidence="1">Uncharacterized protein</fullName>
    </submittedName>
</protein>
<evidence type="ECO:0000313" key="1">
    <source>
        <dbReference type="EMBL" id="GIX68959.1"/>
    </source>
</evidence>
<dbReference type="Proteomes" id="UP001054945">
    <property type="component" value="Unassembled WGS sequence"/>
</dbReference>
<sequence>MKKKSFKTFVLLSTFLKTDIEKICFGKGIKKITKKFKCHYFIELDNVSYDCMNLEMRNADCKKRLQVSRFVKSILMPEKMPAQQCICSMKTSFSTTRRHLCSREKMSITECENQYLIHSSLSDHPFTHSHLQQ</sequence>
<proteinExistence type="predicted"/>
<comment type="caution">
    <text evidence="1">The sequence shown here is derived from an EMBL/GenBank/DDBJ whole genome shotgun (WGS) entry which is preliminary data.</text>
</comment>
<name>A0AAV4MA90_CAEEX</name>
<organism evidence="1 2">
    <name type="scientific">Caerostris extrusa</name>
    <name type="common">Bark spider</name>
    <name type="synonym">Caerostris bankana</name>
    <dbReference type="NCBI Taxonomy" id="172846"/>
    <lineage>
        <taxon>Eukaryota</taxon>
        <taxon>Metazoa</taxon>
        <taxon>Ecdysozoa</taxon>
        <taxon>Arthropoda</taxon>
        <taxon>Chelicerata</taxon>
        <taxon>Arachnida</taxon>
        <taxon>Araneae</taxon>
        <taxon>Araneomorphae</taxon>
        <taxon>Entelegynae</taxon>
        <taxon>Araneoidea</taxon>
        <taxon>Araneidae</taxon>
        <taxon>Caerostris</taxon>
    </lineage>
</organism>
<accession>A0AAV4MA90</accession>
<dbReference type="EMBL" id="BPLR01019536">
    <property type="protein sequence ID" value="GIX68959.1"/>
    <property type="molecule type" value="Genomic_DNA"/>
</dbReference>
<evidence type="ECO:0000313" key="2">
    <source>
        <dbReference type="Proteomes" id="UP001054945"/>
    </source>
</evidence>
<dbReference type="AlphaFoldDB" id="A0AAV4MA90"/>